<name>A0ABP9QND2_9RHOO</name>
<keyword evidence="3" id="KW-1185">Reference proteome</keyword>
<organism evidence="2 3">
    <name type="scientific">Viridibacterium curvum</name>
    <dbReference type="NCBI Taxonomy" id="1101404"/>
    <lineage>
        <taxon>Bacteria</taxon>
        <taxon>Pseudomonadati</taxon>
        <taxon>Pseudomonadota</taxon>
        <taxon>Betaproteobacteria</taxon>
        <taxon>Rhodocyclales</taxon>
        <taxon>Rhodocyclaceae</taxon>
        <taxon>Viridibacterium</taxon>
    </lineage>
</organism>
<feature type="transmembrane region" description="Helical" evidence="1">
    <location>
        <begin position="166"/>
        <end position="197"/>
    </location>
</feature>
<keyword evidence="1" id="KW-1133">Transmembrane helix</keyword>
<evidence type="ECO:0008006" key="4">
    <source>
        <dbReference type="Google" id="ProtNLM"/>
    </source>
</evidence>
<sequence length="216" mass="22252">MVFALMAVISLLIVPVPVFGPMVPPVVFAILLASLLDTAARQESGATPGFADIYSGAMPHLGSLSLIGIFFSIPLIFLQLLVMLALAGGLLVGVFGVALGNALSGLLGGLAGFVSTVLAGGAVLLVLWLLMALILIFSPAMIVFARCSAFDAMSASLRASLRNIGPVLLFGLLTYLFFVVAMAPLGLGVLVFIPVFAGALRQAYLDMFTPAPGVEA</sequence>
<gene>
    <name evidence="2" type="ORF">GCM10025770_19140</name>
</gene>
<keyword evidence="1" id="KW-0812">Transmembrane</keyword>
<dbReference type="Proteomes" id="UP001500547">
    <property type="component" value="Unassembled WGS sequence"/>
</dbReference>
<feature type="transmembrane region" description="Helical" evidence="1">
    <location>
        <begin position="123"/>
        <end position="145"/>
    </location>
</feature>
<feature type="transmembrane region" description="Helical" evidence="1">
    <location>
        <begin position="80"/>
        <end position="103"/>
    </location>
</feature>
<dbReference type="EMBL" id="BAABLD010000008">
    <property type="protein sequence ID" value="GAA5164733.1"/>
    <property type="molecule type" value="Genomic_DNA"/>
</dbReference>
<proteinExistence type="predicted"/>
<comment type="caution">
    <text evidence="2">The sequence shown here is derived from an EMBL/GenBank/DDBJ whole genome shotgun (WGS) entry which is preliminary data.</text>
</comment>
<accession>A0ABP9QND2</accession>
<protein>
    <recommendedName>
        <fullName evidence="4">DUF4013 domain-containing protein</fullName>
    </recommendedName>
</protein>
<evidence type="ECO:0000313" key="3">
    <source>
        <dbReference type="Proteomes" id="UP001500547"/>
    </source>
</evidence>
<evidence type="ECO:0000256" key="1">
    <source>
        <dbReference type="SAM" id="Phobius"/>
    </source>
</evidence>
<evidence type="ECO:0000313" key="2">
    <source>
        <dbReference type="EMBL" id="GAA5164733.1"/>
    </source>
</evidence>
<keyword evidence="1" id="KW-0472">Membrane</keyword>
<reference evidence="3" key="1">
    <citation type="journal article" date="2019" name="Int. J. Syst. Evol. Microbiol.">
        <title>The Global Catalogue of Microorganisms (GCM) 10K type strain sequencing project: providing services to taxonomists for standard genome sequencing and annotation.</title>
        <authorList>
            <consortium name="The Broad Institute Genomics Platform"/>
            <consortium name="The Broad Institute Genome Sequencing Center for Infectious Disease"/>
            <person name="Wu L."/>
            <person name="Ma J."/>
        </authorList>
    </citation>
    <scope>NUCLEOTIDE SEQUENCE [LARGE SCALE GENOMIC DNA]</scope>
    <source>
        <strain evidence="3">JCM 18715</strain>
    </source>
</reference>